<dbReference type="EMBL" id="CAMAPF010000067">
    <property type="protein sequence ID" value="CAH9091200.1"/>
    <property type="molecule type" value="Genomic_DNA"/>
</dbReference>
<reference evidence="1" key="1">
    <citation type="submission" date="2022-07" db="EMBL/GenBank/DDBJ databases">
        <authorList>
            <person name="Macas J."/>
            <person name="Novak P."/>
            <person name="Neumann P."/>
        </authorList>
    </citation>
    <scope>NUCLEOTIDE SEQUENCE</scope>
</reference>
<organism evidence="1 3">
    <name type="scientific">Cuscuta epithymum</name>
    <dbReference type="NCBI Taxonomy" id="186058"/>
    <lineage>
        <taxon>Eukaryota</taxon>
        <taxon>Viridiplantae</taxon>
        <taxon>Streptophyta</taxon>
        <taxon>Embryophyta</taxon>
        <taxon>Tracheophyta</taxon>
        <taxon>Spermatophyta</taxon>
        <taxon>Magnoliopsida</taxon>
        <taxon>eudicotyledons</taxon>
        <taxon>Gunneridae</taxon>
        <taxon>Pentapetalae</taxon>
        <taxon>asterids</taxon>
        <taxon>lamiids</taxon>
        <taxon>Solanales</taxon>
        <taxon>Convolvulaceae</taxon>
        <taxon>Cuscuteae</taxon>
        <taxon>Cuscuta</taxon>
        <taxon>Cuscuta subgen. Cuscuta</taxon>
    </lineage>
</organism>
<evidence type="ECO:0000313" key="1">
    <source>
        <dbReference type="EMBL" id="CAH9091200.1"/>
    </source>
</evidence>
<accession>A0AAV0D2N7</accession>
<dbReference type="AlphaFoldDB" id="A0AAV0D2N7"/>
<comment type="caution">
    <text evidence="1">The sequence shown here is derived from an EMBL/GenBank/DDBJ whole genome shotgun (WGS) entry which is preliminary data.</text>
</comment>
<sequence>MAPKRNRSTRAESITAPTSYPEYATVQFRDEAQRENYEDLKNKTIGTISWPCENTLAQVGARDAVMGLLDHKDWQHLFFGLNEPTYLELTWEVLSSMDVPRKIHDNRAKVISFRGFDQEFSISANE</sequence>
<protein>
    <submittedName>
        <fullName evidence="1">Uncharacterized protein</fullName>
    </submittedName>
</protein>
<name>A0AAV0D2N7_9ASTE</name>
<evidence type="ECO:0000313" key="2">
    <source>
        <dbReference type="EMBL" id="CAH9121385.1"/>
    </source>
</evidence>
<keyword evidence="3" id="KW-1185">Reference proteome</keyword>
<proteinExistence type="predicted"/>
<dbReference type="Proteomes" id="UP001152523">
    <property type="component" value="Unassembled WGS sequence"/>
</dbReference>
<gene>
    <name evidence="1" type="ORF">CEPIT_LOCUS11622</name>
    <name evidence="2" type="ORF">CEPIT_LOCUS23656</name>
</gene>
<dbReference type="EMBL" id="CAMAPF010000921">
    <property type="protein sequence ID" value="CAH9121385.1"/>
    <property type="molecule type" value="Genomic_DNA"/>
</dbReference>
<evidence type="ECO:0000313" key="3">
    <source>
        <dbReference type="Proteomes" id="UP001152523"/>
    </source>
</evidence>